<name>A0A080ZZ76_PHYNI</name>
<organism evidence="2 3">
    <name type="scientific">Phytophthora nicotianae P1976</name>
    <dbReference type="NCBI Taxonomy" id="1317066"/>
    <lineage>
        <taxon>Eukaryota</taxon>
        <taxon>Sar</taxon>
        <taxon>Stramenopiles</taxon>
        <taxon>Oomycota</taxon>
        <taxon>Peronosporomycetes</taxon>
        <taxon>Peronosporales</taxon>
        <taxon>Peronosporaceae</taxon>
        <taxon>Phytophthora</taxon>
    </lineage>
</organism>
<evidence type="ECO:0000313" key="2">
    <source>
        <dbReference type="EMBL" id="ETO71937.1"/>
    </source>
</evidence>
<dbReference type="EMBL" id="ANJA01002126">
    <property type="protein sequence ID" value="ETO71937.1"/>
    <property type="molecule type" value="Genomic_DNA"/>
</dbReference>
<feature type="region of interest" description="Disordered" evidence="1">
    <location>
        <begin position="115"/>
        <end position="158"/>
    </location>
</feature>
<reference evidence="2 3" key="1">
    <citation type="submission" date="2013-11" db="EMBL/GenBank/DDBJ databases">
        <title>The Genome Sequence of Phytophthora parasitica P1976.</title>
        <authorList>
            <consortium name="The Broad Institute Genomics Platform"/>
            <person name="Russ C."/>
            <person name="Tyler B."/>
            <person name="Panabieres F."/>
            <person name="Shan W."/>
            <person name="Tripathy S."/>
            <person name="Grunwald N."/>
            <person name="Machado M."/>
            <person name="Johnson C.S."/>
            <person name="Walker B."/>
            <person name="Young S."/>
            <person name="Zeng Q."/>
            <person name="Gargeya S."/>
            <person name="Fitzgerald M."/>
            <person name="Haas B."/>
            <person name="Abouelleil A."/>
            <person name="Allen A.W."/>
            <person name="Alvarado L."/>
            <person name="Arachchi H.M."/>
            <person name="Berlin A.M."/>
            <person name="Chapman S.B."/>
            <person name="Gainer-Dewar J."/>
            <person name="Goldberg J."/>
            <person name="Griggs A."/>
            <person name="Gujja S."/>
            <person name="Hansen M."/>
            <person name="Howarth C."/>
            <person name="Imamovic A."/>
            <person name="Ireland A."/>
            <person name="Larimer J."/>
            <person name="McCowan C."/>
            <person name="Murphy C."/>
            <person name="Pearson M."/>
            <person name="Poon T.W."/>
            <person name="Priest M."/>
            <person name="Roberts A."/>
            <person name="Saif S."/>
            <person name="Shea T."/>
            <person name="Sisk P."/>
            <person name="Sykes S."/>
            <person name="Wortman J."/>
            <person name="Nusbaum C."/>
            <person name="Birren B."/>
        </authorList>
    </citation>
    <scope>NUCLEOTIDE SEQUENCE [LARGE SCALE GENOMIC DNA]</scope>
    <source>
        <strain evidence="2 3">P1976</strain>
    </source>
</reference>
<dbReference type="AlphaFoldDB" id="A0A080ZZ76"/>
<protein>
    <submittedName>
        <fullName evidence="2">Uncharacterized protein</fullName>
    </submittedName>
</protein>
<evidence type="ECO:0000256" key="1">
    <source>
        <dbReference type="SAM" id="MobiDB-lite"/>
    </source>
</evidence>
<feature type="region of interest" description="Disordered" evidence="1">
    <location>
        <begin position="73"/>
        <end position="103"/>
    </location>
</feature>
<sequence>MASVKSYKTKAVVQRHSSICGMEAVFESNALPISKALGPIDAVHQSLTDPNRLRAIVQLESLGRIFLRVRPSRRPPRLFPTDCKSSSSASSTSEFDPPASSRRLQWDCATQPANSCASSAHATRNRKRPNSCSPWRSRVPANAPRTARSSVAHSPPLS</sequence>
<dbReference type="Proteomes" id="UP000028582">
    <property type="component" value="Unassembled WGS sequence"/>
</dbReference>
<evidence type="ECO:0000313" key="3">
    <source>
        <dbReference type="Proteomes" id="UP000028582"/>
    </source>
</evidence>
<proteinExistence type="predicted"/>
<comment type="caution">
    <text evidence="2">The sequence shown here is derived from an EMBL/GenBank/DDBJ whole genome shotgun (WGS) entry which is preliminary data.</text>
</comment>
<accession>A0A080ZZ76</accession>
<gene>
    <name evidence="2" type="ORF">F444_11801</name>
</gene>